<proteinExistence type="predicted"/>
<reference evidence="1" key="1">
    <citation type="journal article" date="2017" name="Nature">
        <title>The genome of Chenopodium quinoa.</title>
        <authorList>
            <person name="Jarvis D.E."/>
            <person name="Ho Y.S."/>
            <person name="Lightfoot D.J."/>
            <person name="Schmoeckel S.M."/>
            <person name="Li B."/>
            <person name="Borm T.J.A."/>
            <person name="Ohyanagi H."/>
            <person name="Mineta K."/>
            <person name="Michell C.T."/>
            <person name="Saber N."/>
            <person name="Kharbatia N.M."/>
            <person name="Rupper R.R."/>
            <person name="Sharp A.R."/>
            <person name="Dally N."/>
            <person name="Boughton B.A."/>
            <person name="Woo Y.H."/>
            <person name="Gao G."/>
            <person name="Schijlen E.G.W.M."/>
            <person name="Guo X."/>
            <person name="Momin A.A."/>
            <person name="Negrao S."/>
            <person name="Al-Babili S."/>
            <person name="Gehring C."/>
            <person name="Roessner U."/>
            <person name="Jung C."/>
            <person name="Murphy K."/>
            <person name="Arold S.T."/>
            <person name="Gojobori T."/>
            <person name="van der Linden C.G."/>
            <person name="van Loo E.N."/>
            <person name="Jellen E.N."/>
            <person name="Maughan P.J."/>
            <person name="Tester M."/>
        </authorList>
    </citation>
    <scope>NUCLEOTIDE SEQUENCE [LARGE SCALE GENOMIC DNA]</scope>
    <source>
        <strain evidence="1">cv. PI 614886</strain>
    </source>
</reference>
<dbReference type="GeneID" id="110711376"/>
<evidence type="ECO:0008006" key="3">
    <source>
        <dbReference type="Google" id="ProtNLM"/>
    </source>
</evidence>
<dbReference type="Gramene" id="AUR62041452-RA">
    <property type="protein sequence ID" value="AUR62041452-RA:cds"/>
    <property type="gene ID" value="AUR62041452"/>
</dbReference>
<dbReference type="PANTHER" id="PTHR47076:SF1">
    <property type="entry name" value="NHL DOMAIN PROTEIN"/>
    <property type="match status" value="1"/>
</dbReference>
<reference evidence="1" key="2">
    <citation type="submission" date="2021-03" db="UniProtKB">
        <authorList>
            <consortium name="EnsemblPlants"/>
        </authorList>
    </citation>
    <scope>IDENTIFICATION</scope>
</reference>
<dbReference type="AlphaFoldDB" id="A0A803N6U4"/>
<dbReference type="KEGG" id="cqi:110711376"/>
<dbReference type="PANTHER" id="PTHR47076">
    <property type="entry name" value="NHL DOMAIN PROTEIN"/>
    <property type="match status" value="1"/>
</dbReference>
<dbReference type="RefSeq" id="XP_021745441.1">
    <property type="nucleotide sequence ID" value="XM_021889749.1"/>
</dbReference>
<sequence length="141" mass="16307">MATPQENAFLMQAGELESEEQGCGCFRSFGVFTSHNHTTNSGDRLNLLPERREERESWVMRQVKKLREVSELVAGPKWKNFLRKIGGYFNNKKRNDFQYNSFDYTLNFDNGNYDDDKDGNLGFSSRFAPPVVLHDKPRSST</sequence>
<protein>
    <recommendedName>
        <fullName evidence="3">Stress induced protein</fullName>
    </recommendedName>
</protein>
<dbReference type="EnsemblPlants" id="AUR62041452-RA">
    <property type="protein sequence ID" value="AUR62041452-RA:cds"/>
    <property type="gene ID" value="AUR62041452"/>
</dbReference>
<gene>
    <name evidence="1" type="primary">LOC110711376</name>
</gene>
<keyword evidence="2" id="KW-1185">Reference proteome</keyword>
<accession>A0A803N6U4</accession>
<dbReference type="Proteomes" id="UP000596660">
    <property type="component" value="Unplaced"/>
</dbReference>
<evidence type="ECO:0000313" key="1">
    <source>
        <dbReference type="EnsemblPlants" id="AUR62041452-RA:cds"/>
    </source>
</evidence>
<dbReference type="OrthoDB" id="1934748at2759"/>
<name>A0A803N6U4_CHEQI</name>
<organism evidence="1 2">
    <name type="scientific">Chenopodium quinoa</name>
    <name type="common">Quinoa</name>
    <dbReference type="NCBI Taxonomy" id="63459"/>
    <lineage>
        <taxon>Eukaryota</taxon>
        <taxon>Viridiplantae</taxon>
        <taxon>Streptophyta</taxon>
        <taxon>Embryophyta</taxon>
        <taxon>Tracheophyta</taxon>
        <taxon>Spermatophyta</taxon>
        <taxon>Magnoliopsida</taxon>
        <taxon>eudicotyledons</taxon>
        <taxon>Gunneridae</taxon>
        <taxon>Pentapetalae</taxon>
        <taxon>Caryophyllales</taxon>
        <taxon>Chenopodiaceae</taxon>
        <taxon>Chenopodioideae</taxon>
        <taxon>Atripliceae</taxon>
        <taxon>Chenopodium</taxon>
    </lineage>
</organism>
<evidence type="ECO:0000313" key="2">
    <source>
        <dbReference type="Proteomes" id="UP000596660"/>
    </source>
</evidence>
<dbReference type="OMA" id="RRFNCHS"/>